<accession>A0ABV5J1A4</accession>
<name>A0ABV5J1A4_9BACT</name>
<evidence type="ECO:0000313" key="3">
    <source>
        <dbReference type="Proteomes" id="UP001589654"/>
    </source>
</evidence>
<proteinExistence type="predicted"/>
<sequence length="184" mass="21112">MKKFTAILLLSIGFVFNSFAQSSEEDYKKNEVKLNILNTIVQGSVELGYEYFLGIDQSIGVEYMINDRFGYNAQGSGGKDYRTNSFQVAYNFYFLNEADISNSYSSIYVYPFFKYRYGEFKEDNEPDIDMNSTMIGIGVGYKWVRNNKFTIAPYVNIARGFSEEVENRFTAVEINAGASIGYRF</sequence>
<evidence type="ECO:0000313" key="2">
    <source>
        <dbReference type="EMBL" id="MFB9210587.1"/>
    </source>
</evidence>
<dbReference type="Proteomes" id="UP001589654">
    <property type="component" value="Unassembled WGS sequence"/>
</dbReference>
<dbReference type="RefSeq" id="WP_290246837.1">
    <property type="nucleotide sequence ID" value="NZ_JAUFQT010000001.1"/>
</dbReference>
<feature type="chain" id="PRO_5045729696" evidence="1">
    <location>
        <begin position="21"/>
        <end position="184"/>
    </location>
</feature>
<keyword evidence="1" id="KW-0732">Signal</keyword>
<dbReference type="EMBL" id="JBHMEW010000008">
    <property type="protein sequence ID" value="MFB9210587.1"/>
    <property type="molecule type" value="Genomic_DNA"/>
</dbReference>
<keyword evidence="3" id="KW-1185">Reference proteome</keyword>
<protein>
    <submittedName>
        <fullName evidence="2">DUF3575 domain-containing protein</fullName>
    </submittedName>
</protein>
<evidence type="ECO:0000256" key="1">
    <source>
        <dbReference type="SAM" id="SignalP"/>
    </source>
</evidence>
<gene>
    <name evidence="2" type="ORF">ACFFUR_02115</name>
</gene>
<comment type="caution">
    <text evidence="2">The sequence shown here is derived from an EMBL/GenBank/DDBJ whole genome shotgun (WGS) entry which is preliminary data.</text>
</comment>
<organism evidence="2 3">
    <name type="scientific">Echinicola jeungdonensis</name>
    <dbReference type="NCBI Taxonomy" id="709343"/>
    <lineage>
        <taxon>Bacteria</taxon>
        <taxon>Pseudomonadati</taxon>
        <taxon>Bacteroidota</taxon>
        <taxon>Cytophagia</taxon>
        <taxon>Cytophagales</taxon>
        <taxon>Cyclobacteriaceae</taxon>
        <taxon>Echinicola</taxon>
    </lineage>
</organism>
<reference evidence="2 3" key="1">
    <citation type="submission" date="2024-09" db="EMBL/GenBank/DDBJ databases">
        <authorList>
            <person name="Sun Q."/>
            <person name="Mori K."/>
        </authorList>
    </citation>
    <scope>NUCLEOTIDE SEQUENCE [LARGE SCALE GENOMIC DNA]</scope>
    <source>
        <strain evidence="2 3">CECT 7682</strain>
    </source>
</reference>
<feature type="signal peptide" evidence="1">
    <location>
        <begin position="1"/>
        <end position="20"/>
    </location>
</feature>